<name>A0A9P4TDH3_CURKU</name>
<evidence type="ECO:0000313" key="9">
    <source>
        <dbReference type="EMBL" id="KAF3001295.1"/>
    </source>
</evidence>
<comment type="subcellular location">
    <subcellularLocation>
        <location evidence="1">Membrane</location>
        <topology evidence="1">Multi-pass membrane protein</topology>
    </subcellularLocation>
</comment>
<feature type="transmembrane region" description="Helical" evidence="7">
    <location>
        <begin position="223"/>
        <end position="243"/>
    </location>
</feature>
<feature type="compositionally biased region" description="Polar residues" evidence="6">
    <location>
        <begin position="288"/>
        <end position="299"/>
    </location>
</feature>
<dbReference type="InterPro" id="IPR049326">
    <property type="entry name" value="Rhodopsin_dom_fungi"/>
</dbReference>
<protein>
    <recommendedName>
        <fullName evidence="8">Rhodopsin domain-containing protein</fullName>
    </recommendedName>
</protein>
<evidence type="ECO:0000256" key="5">
    <source>
        <dbReference type="ARBA" id="ARBA00038359"/>
    </source>
</evidence>
<dbReference type="Pfam" id="PF20684">
    <property type="entry name" value="Fung_rhodopsin"/>
    <property type="match status" value="1"/>
</dbReference>
<feature type="domain" description="Rhodopsin" evidence="8">
    <location>
        <begin position="42"/>
        <end position="285"/>
    </location>
</feature>
<dbReference type="InterPro" id="IPR052337">
    <property type="entry name" value="SAT4-like"/>
</dbReference>
<dbReference type="PANTHER" id="PTHR33048:SF15">
    <property type="entry name" value="INTEGRAL MEMBRANE PROTEIN"/>
    <property type="match status" value="1"/>
</dbReference>
<keyword evidence="10" id="KW-1185">Reference proteome</keyword>
<evidence type="ECO:0000256" key="1">
    <source>
        <dbReference type="ARBA" id="ARBA00004141"/>
    </source>
</evidence>
<dbReference type="AlphaFoldDB" id="A0A9P4TDH3"/>
<keyword evidence="3 7" id="KW-1133">Transmembrane helix</keyword>
<feature type="transmembrane region" description="Helical" evidence="7">
    <location>
        <begin position="186"/>
        <end position="211"/>
    </location>
</feature>
<evidence type="ECO:0000256" key="6">
    <source>
        <dbReference type="SAM" id="MobiDB-lite"/>
    </source>
</evidence>
<feature type="region of interest" description="Disordered" evidence="6">
    <location>
        <begin position="285"/>
        <end position="361"/>
    </location>
</feature>
<organism evidence="9 10">
    <name type="scientific">Curvularia kusanoi</name>
    <name type="common">Cochliobolus kusanoi</name>
    <dbReference type="NCBI Taxonomy" id="90978"/>
    <lineage>
        <taxon>Eukaryota</taxon>
        <taxon>Fungi</taxon>
        <taxon>Dikarya</taxon>
        <taxon>Ascomycota</taxon>
        <taxon>Pezizomycotina</taxon>
        <taxon>Dothideomycetes</taxon>
        <taxon>Pleosporomycetidae</taxon>
        <taxon>Pleosporales</taxon>
        <taxon>Pleosporineae</taxon>
        <taxon>Pleosporaceae</taxon>
        <taxon>Curvularia</taxon>
    </lineage>
</organism>
<reference evidence="9" key="1">
    <citation type="submission" date="2019-04" db="EMBL/GenBank/DDBJ databases">
        <title>Sequencing of skin fungus with MAO and IRED activity.</title>
        <authorList>
            <person name="Marsaioli A.J."/>
            <person name="Bonatto J.M.C."/>
            <person name="Reis Junior O."/>
        </authorList>
    </citation>
    <scope>NUCLEOTIDE SEQUENCE</scope>
    <source>
        <strain evidence="9">30M1</strain>
    </source>
</reference>
<dbReference type="OrthoDB" id="9976870at2759"/>
<feature type="compositionally biased region" description="Basic and acidic residues" evidence="6">
    <location>
        <begin position="339"/>
        <end position="361"/>
    </location>
</feature>
<comment type="similarity">
    <text evidence="5">Belongs to the SAT4 family.</text>
</comment>
<proteinExistence type="inferred from homology"/>
<feature type="transmembrane region" description="Helical" evidence="7">
    <location>
        <begin position="20"/>
        <end position="46"/>
    </location>
</feature>
<evidence type="ECO:0000256" key="2">
    <source>
        <dbReference type="ARBA" id="ARBA00022692"/>
    </source>
</evidence>
<dbReference type="GO" id="GO:0016020">
    <property type="term" value="C:membrane"/>
    <property type="evidence" value="ECO:0007669"/>
    <property type="project" value="UniProtKB-SubCell"/>
</dbReference>
<keyword evidence="2 7" id="KW-0812">Transmembrane</keyword>
<evidence type="ECO:0000256" key="7">
    <source>
        <dbReference type="SAM" id="Phobius"/>
    </source>
</evidence>
<feature type="transmembrane region" description="Helical" evidence="7">
    <location>
        <begin position="58"/>
        <end position="82"/>
    </location>
</feature>
<dbReference type="PANTHER" id="PTHR33048">
    <property type="entry name" value="PTH11-LIKE INTEGRAL MEMBRANE PROTEIN (AFU_ORTHOLOGUE AFUA_5G11245)"/>
    <property type="match status" value="1"/>
</dbReference>
<evidence type="ECO:0000256" key="4">
    <source>
        <dbReference type="ARBA" id="ARBA00023136"/>
    </source>
</evidence>
<comment type="caution">
    <text evidence="9">The sequence shown here is derived from an EMBL/GenBank/DDBJ whole genome shotgun (WGS) entry which is preliminary data.</text>
</comment>
<dbReference type="EMBL" id="SWKU01000013">
    <property type="protein sequence ID" value="KAF3001295.1"/>
    <property type="molecule type" value="Genomic_DNA"/>
</dbReference>
<feature type="transmembrane region" description="Helical" evidence="7">
    <location>
        <begin position="135"/>
        <end position="158"/>
    </location>
</feature>
<dbReference type="Proteomes" id="UP000801428">
    <property type="component" value="Unassembled WGS sequence"/>
</dbReference>
<sequence>MNVPWSLEIDPNARIIALDGFPLTIVIISCIFLAVSIVSVSLRTYVRLAKGTFGLDDAFVGAGTVVYIAVVGLAIYGCLVGLGRLEQDLNAWQWSEAMKYYIIWILTYVVGLALVKSSVCITIQRIASTQKALVYTVWVLLGITWASFFITFLGTLLYCQPVNTIWTPALALSGEGKCAKVSTFVIIGHVATVSTIVTDLALVVVPAIMLWNTQMKRGSKIQAFCLLSFASIASIITMVRIPYVNKFEAQTNLQFWVAHTMLCSNIETGIGCVASSVPSLRHFIRGTTDGSSGPSNKRSGTGTQLVTVGGGGSRQPRRLRDSFRNPTDLGFSLATVGHGRSDDWERLDGGSDKSDEPIDPKRIYAERSYAVDIESNSKVRKA</sequence>
<evidence type="ECO:0000259" key="8">
    <source>
        <dbReference type="Pfam" id="PF20684"/>
    </source>
</evidence>
<accession>A0A9P4TDH3</accession>
<keyword evidence="4 7" id="KW-0472">Membrane</keyword>
<evidence type="ECO:0000256" key="3">
    <source>
        <dbReference type="ARBA" id="ARBA00022989"/>
    </source>
</evidence>
<gene>
    <name evidence="9" type="ORF">E8E13_004815</name>
</gene>
<feature type="transmembrane region" description="Helical" evidence="7">
    <location>
        <begin position="102"/>
        <end position="123"/>
    </location>
</feature>
<evidence type="ECO:0000313" key="10">
    <source>
        <dbReference type="Proteomes" id="UP000801428"/>
    </source>
</evidence>